<evidence type="ECO:0000256" key="11">
    <source>
        <dbReference type="ARBA" id="ARBA00048348"/>
    </source>
</evidence>
<keyword evidence="8 12" id="KW-0862">Zinc</keyword>
<dbReference type="PANTHER" id="PTHR18952:SF208">
    <property type="entry name" value="CARBONIC ANHYDRASE XA-RELATED"/>
    <property type="match status" value="1"/>
</dbReference>
<dbReference type="GO" id="GO:0008270">
    <property type="term" value="F:zinc ion binding"/>
    <property type="evidence" value="ECO:0007669"/>
    <property type="project" value="UniProtKB-UniRule"/>
</dbReference>
<evidence type="ECO:0000259" key="14">
    <source>
        <dbReference type="PROSITE" id="PS51144"/>
    </source>
</evidence>
<dbReference type="FunFam" id="3.10.200.10:FF:000007">
    <property type="entry name" value="Alpha carbonic anhydrase 3"/>
    <property type="match status" value="1"/>
</dbReference>
<keyword evidence="6 12" id="KW-0479">Metal-binding</keyword>
<comment type="similarity">
    <text evidence="4">Belongs to the alpha-class carbonic anhydrase family.</text>
</comment>
<comment type="function">
    <text evidence="2 12">Reversible hydration of carbon dioxide.</text>
</comment>
<evidence type="ECO:0000256" key="12">
    <source>
        <dbReference type="RuleBase" id="RU367011"/>
    </source>
</evidence>
<comment type="caution">
    <text evidence="15">The sequence shown here is derived from an EMBL/GenBank/DDBJ whole genome shotgun (WGS) entry which is preliminary data.</text>
</comment>
<dbReference type="Proteomes" id="UP000290289">
    <property type="component" value="Chromosome 3"/>
</dbReference>
<dbReference type="EC" id="4.2.1.1" evidence="5 12"/>
<evidence type="ECO:0000256" key="5">
    <source>
        <dbReference type="ARBA" id="ARBA00012925"/>
    </source>
</evidence>
<reference evidence="15 16" key="1">
    <citation type="submission" date="2018-10" db="EMBL/GenBank/DDBJ databases">
        <title>A high-quality apple genome assembly.</title>
        <authorList>
            <person name="Hu J."/>
        </authorList>
    </citation>
    <scope>NUCLEOTIDE SEQUENCE [LARGE SCALE GENOMIC DNA]</scope>
    <source>
        <strain evidence="16">cv. HFTH1</strain>
        <tissue evidence="15">Young leaf</tissue>
    </source>
</reference>
<keyword evidence="9" id="KW-0325">Glycoprotein</keyword>
<evidence type="ECO:0000256" key="1">
    <source>
        <dbReference type="ARBA" id="ARBA00001947"/>
    </source>
</evidence>
<accession>A0A498KB83</accession>
<dbReference type="EMBL" id="RDQH01000329">
    <property type="protein sequence ID" value="RXI04617.1"/>
    <property type="molecule type" value="Genomic_DNA"/>
</dbReference>
<comment type="similarity">
    <text evidence="12">Belongs to the alpha-carbonic anhydrase family.</text>
</comment>
<organism evidence="15 16">
    <name type="scientific">Malus domestica</name>
    <name type="common">Apple</name>
    <name type="synonym">Pyrus malus</name>
    <dbReference type="NCBI Taxonomy" id="3750"/>
    <lineage>
        <taxon>Eukaryota</taxon>
        <taxon>Viridiplantae</taxon>
        <taxon>Streptophyta</taxon>
        <taxon>Embryophyta</taxon>
        <taxon>Tracheophyta</taxon>
        <taxon>Spermatophyta</taxon>
        <taxon>Magnoliopsida</taxon>
        <taxon>eudicotyledons</taxon>
        <taxon>Gunneridae</taxon>
        <taxon>Pentapetalae</taxon>
        <taxon>rosids</taxon>
        <taxon>fabids</taxon>
        <taxon>Rosales</taxon>
        <taxon>Rosaceae</taxon>
        <taxon>Amygdaloideae</taxon>
        <taxon>Maleae</taxon>
        <taxon>Malus</taxon>
    </lineage>
</organism>
<evidence type="ECO:0000256" key="4">
    <source>
        <dbReference type="ARBA" id="ARBA00006365"/>
    </source>
</evidence>
<evidence type="ECO:0000313" key="16">
    <source>
        <dbReference type="Proteomes" id="UP000290289"/>
    </source>
</evidence>
<keyword evidence="10 12" id="KW-0456">Lyase</keyword>
<keyword evidence="7 12" id="KW-0732">Signal</keyword>
<evidence type="ECO:0000256" key="8">
    <source>
        <dbReference type="ARBA" id="ARBA00022833"/>
    </source>
</evidence>
<sequence>MEKFPTLILFCSFLIVLVLLNSCQASSDECLLIIFANILDGAEDEREFNYEEDSEKGPARWGEIRQEWSMCSKGSMQSPIDLLDDRVEVVSNFGILQGSYRPCNATLKNRGHDMMLKWEADAGFIQLNGTLYKLKQCHWHSSSEHTINGKRFDLEAHLVHESSTGKIAVTGILYKIGAPDPFLSSMMDSLAEVSGTSEEEEAVGTVDPKKIKTRSTKYYRYIGSLTIPPCTQNVTWTIVQEVRTVSEEQVEFLRVAVHDDSKTNARPVQPRNGRVVQVYRPKEEEED</sequence>
<comment type="subcellular location">
    <subcellularLocation>
        <location evidence="3">Plastid</location>
        <location evidence="3">Chloroplast stroma</location>
    </subcellularLocation>
</comment>
<dbReference type="STRING" id="3750.A0A498KB83"/>
<dbReference type="PROSITE" id="PS00162">
    <property type="entry name" value="ALPHA_CA_1"/>
    <property type="match status" value="1"/>
</dbReference>
<dbReference type="SUPFAM" id="SSF51069">
    <property type="entry name" value="Carbonic anhydrase"/>
    <property type="match status" value="1"/>
</dbReference>
<protein>
    <recommendedName>
        <fullName evidence="5 12">Carbonic anhydrase</fullName>
        <ecNumber evidence="5 12">4.2.1.1</ecNumber>
    </recommendedName>
</protein>
<evidence type="ECO:0000256" key="6">
    <source>
        <dbReference type="ARBA" id="ARBA00022723"/>
    </source>
</evidence>
<evidence type="ECO:0000256" key="9">
    <source>
        <dbReference type="ARBA" id="ARBA00023180"/>
    </source>
</evidence>
<feature type="chain" id="PRO_5025091076" description="Carbonic anhydrase" evidence="12">
    <location>
        <begin position="26"/>
        <end position="287"/>
    </location>
</feature>
<dbReference type="InterPro" id="IPR018338">
    <property type="entry name" value="Carbonic_anhydrase_a-class_CS"/>
</dbReference>
<dbReference type="GO" id="GO:0009570">
    <property type="term" value="C:chloroplast stroma"/>
    <property type="evidence" value="ECO:0007669"/>
    <property type="project" value="UniProtKB-SubCell"/>
</dbReference>
<keyword evidence="16" id="KW-1185">Reference proteome</keyword>
<feature type="region of interest" description="Disordered" evidence="13">
    <location>
        <begin position="261"/>
        <end position="287"/>
    </location>
</feature>
<dbReference type="PROSITE" id="PS51144">
    <property type="entry name" value="ALPHA_CA_2"/>
    <property type="match status" value="1"/>
</dbReference>
<dbReference type="SMART" id="SM01057">
    <property type="entry name" value="Carb_anhydrase"/>
    <property type="match status" value="1"/>
</dbReference>
<dbReference type="InterPro" id="IPR023561">
    <property type="entry name" value="Carbonic_anhydrase_a-class"/>
</dbReference>
<dbReference type="InterPro" id="IPR001148">
    <property type="entry name" value="CA_dom"/>
</dbReference>
<comment type="catalytic activity">
    <reaction evidence="11 12">
        <text>hydrogencarbonate + H(+) = CO2 + H2O</text>
        <dbReference type="Rhea" id="RHEA:10748"/>
        <dbReference type="ChEBI" id="CHEBI:15377"/>
        <dbReference type="ChEBI" id="CHEBI:15378"/>
        <dbReference type="ChEBI" id="CHEBI:16526"/>
        <dbReference type="ChEBI" id="CHEBI:17544"/>
        <dbReference type="EC" id="4.2.1.1"/>
    </reaction>
</comment>
<dbReference type="GO" id="GO:0006730">
    <property type="term" value="P:one-carbon metabolic process"/>
    <property type="evidence" value="ECO:0007669"/>
    <property type="project" value="TreeGrafter"/>
</dbReference>
<dbReference type="CDD" id="cd03124">
    <property type="entry name" value="alpha_CA_prokaryotic_like"/>
    <property type="match status" value="1"/>
</dbReference>
<dbReference type="Pfam" id="PF00194">
    <property type="entry name" value="Carb_anhydrase"/>
    <property type="match status" value="1"/>
</dbReference>
<dbReference type="PANTHER" id="PTHR18952">
    <property type="entry name" value="CARBONIC ANHYDRASE"/>
    <property type="match status" value="1"/>
</dbReference>
<dbReference type="InterPro" id="IPR036398">
    <property type="entry name" value="CA_dom_sf"/>
</dbReference>
<name>A0A498KB83_MALDO</name>
<feature type="signal peptide" evidence="12">
    <location>
        <begin position="1"/>
        <end position="25"/>
    </location>
</feature>
<evidence type="ECO:0000256" key="7">
    <source>
        <dbReference type="ARBA" id="ARBA00022729"/>
    </source>
</evidence>
<evidence type="ECO:0000256" key="2">
    <source>
        <dbReference type="ARBA" id="ARBA00002904"/>
    </source>
</evidence>
<dbReference type="InterPro" id="IPR041891">
    <property type="entry name" value="Alpha_CA_prokaryot-like"/>
</dbReference>
<evidence type="ECO:0000256" key="13">
    <source>
        <dbReference type="SAM" id="MobiDB-lite"/>
    </source>
</evidence>
<comment type="cofactor">
    <cofactor evidence="1 12">
        <name>Zn(2+)</name>
        <dbReference type="ChEBI" id="CHEBI:29105"/>
    </cofactor>
</comment>
<dbReference type="GO" id="GO:0004089">
    <property type="term" value="F:carbonate dehydratase activity"/>
    <property type="evidence" value="ECO:0007669"/>
    <property type="project" value="UniProtKB-UniRule"/>
</dbReference>
<evidence type="ECO:0000256" key="3">
    <source>
        <dbReference type="ARBA" id="ARBA00004470"/>
    </source>
</evidence>
<feature type="domain" description="Alpha-carbonic anhydrase" evidence="14">
    <location>
        <begin position="46"/>
        <end position="280"/>
    </location>
</feature>
<evidence type="ECO:0000256" key="10">
    <source>
        <dbReference type="ARBA" id="ARBA00023239"/>
    </source>
</evidence>
<evidence type="ECO:0000313" key="15">
    <source>
        <dbReference type="EMBL" id="RXI04617.1"/>
    </source>
</evidence>
<proteinExistence type="inferred from homology"/>
<dbReference type="AlphaFoldDB" id="A0A498KB83"/>
<gene>
    <name evidence="15" type="ORF">DVH24_038891</name>
</gene>
<dbReference type="Gene3D" id="3.10.200.10">
    <property type="entry name" value="Alpha carbonic anhydrase"/>
    <property type="match status" value="1"/>
</dbReference>